<reference evidence="7" key="1">
    <citation type="submission" date="2022-01" db="EMBL/GenBank/DDBJ databases">
        <authorList>
            <person name="King R."/>
        </authorList>
    </citation>
    <scope>NUCLEOTIDE SEQUENCE</scope>
</reference>
<dbReference type="GO" id="GO:0010181">
    <property type="term" value="F:FMN binding"/>
    <property type="evidence" value="ECO:0007669"/>
    <property type="project" value="InterPro"/>
</dbReference>
<dbReference type="GO" id="GO:0005782">
    <property type="term" value="C:peroxisomal matrix"/>
    <property type="evidence" value="ECO:0007669"/>
    <property type="project" value="TreeGrafter"/>
</dbReference>
<dbReference type="AlphaFoldDB" id="A0A9N9SWR6"/>
<feature type="binding site" evidence="5">
    <location>
        <position position="25"/>
    </location>
    <ligand>
        <name>glyoxylate</name>
        <dbReference type="ChEBI" id="CHEBI:36655"/>
    </ligand>
</feature>
<dbReference type="EMBL" id="OU898278">
    <property type="protein sequence ID" value="CAG9830778.1"/>
    <property type="molecule type" value="Genomic_DNA"/>
</dbReference>
<sequence length="321" mass="35079">MSDLFSVLEFEKHALEVLPKDIRDYYRSGAGRQETLADNRKAFFRYKIRPRCLRNVENIDLSTVVLGEKISMPIGIAPSGMQKMAHPMGEIAVVKAAEEMGVVYTLSTMSTCSIEEVAQAAPKAVKWYQVYIYKDRLANFEGTVSEMSQDPTKGSGLNNYVTDLFDPSINWEDIKWLKSITNLPIVLKGILTAEDALLAVEAGVAAIQVSNHGSRQLDGTPAAIDALCEVVKAVGEKIEVYIDGGVTDGVDVLKAVALGAKMALVGRSALWGLVHSGQQGVERVLNILKNELRTGLGISGYSKVDQIDRSLVVHESYYAKL</sequence>
<keyword evidence="8" id="KW-1185">Reference proteome</keyword>
<dbReference type="PANTHER" id="PTHR10578">
    <property type="entry name" value="S -2-HYDROXY-ACID OXIDASE-RELATED"/>
    <property type="match status" value="1"/>
</dbReference>
<feature type="binding site" evidence="5">
    <location>
        <position position="210"/>
    </location>
    <ligand>
        <name>FMN</name>
        <dbReference type="ChEBI" id="CHEBI:58210"/>
    </ligand>
</feature>
<evidence type="ECO:0000256" key="1">
    <source>
        <dbReference type="ARBA" id="ARBA00001917"/>
    </source>
</evidence>
<comment type="cofactor">
    <cofactor evidence="1">
        <name>FMN</name>
        <dbReference type="ChEBI" id="CHEBI:58210"/>
    </cofactor>
</comment>
<gene>
    <name evidence="7" type="ORF">DIABBA_LOCUS4440</name>
</gene>
<dbReference type="Gene3D" id="3.20.20.70">
    <property type="entry name" value="Aldolase class I"/>
    <property type="match status" value="2"/>
</dbReference>
<evidence type="ECO:0000313" key="7">
    <source>
        <dbReference type="EMBL" id="CAG9830778.1"/>
    </source>
</evidence>
<keyword evidence="5" id="KW-0285">Flavoprotein</keyword>
<dbReference type="PANTHER" id="PTHR10578:SF149">
    <property type="entry name" value="2-HYDROXYACID OXIDASE 2"/>
    <property type="match status" value="1"/>
</dbReference>
<feature type="binding site" evidence="5">
    <location>
        <begin position="78"/>
        <end position="80"/>
    </location>
    <ligand>
        <name>FMN</name>
        <dbReference type="ChEBI" id="CHEBI:58210"/>
    </ligand>
</feature>
<evidence type="ECO:0000256" key="5">
    <source>
        <dbReference type="PIRSR" id="PIRSR000138-2"/>
    </source>
</evidence>
<evidence type="ECO:0000313" key="8">
    <source>
        <dbReference type="Proteomes" id="UP001153709"/>
    </source>
</evidence>
<comment type="similarity">
    <text evidence="3">Belongs to the FMN-dependent alpha-hydroxy acid dehydrogenase family.</text>
</comment>
<dbReference type="SUPFAM" id="SSF51395">
    <property type="entry name" value="FMN-linked oxidoreductases"/>
    <property type="match status" value="1"/>
</dbReference>
<dbReference type="InterPro" id="IPR000262">
    <property type="entry name" value="FMN-dep_DH"/>
</dbReference>
<dbReference type="InterPro" id="IPR037396">
    <property type="entry name" value="FMN_HAD"/>
</dbReference>
<feature type="domain" description="FMN hydroxy acid dehydrogenase" evidence="6">
    <location>
        <begin position="1"/>
        <end position="317"/>
    </location>
</feature>
<feature type="binding site" evidence="5">
    <location>
        <position position="129"/>
    </location>
    <ligand>
        <name>FMN</name>
        <dbReference type="ChEBI" id="CHEBI:58210"/>
    </ligand>
</feature>
<dbReference type="GO" id="GO:0003973">
    <property type="term" value="F:(S)-2-hydroxy-acid oxidase activity"/>
    <property type="evidence" value="ECO:0007669"/>
    <property type="project" value="TreeGrafter"/>
</dbReference>
<feature type="binding site" evidence="5">
    <location>
        <position position="215"/>
    </location>
    <ligand>
        <name>glyoxylate</name>
        <dbReference type="ChEBI" id="CHEBI:36655"/>
    </ligand>
</feature>
<keyword evidence="2" id="KW-0560">Oxidoreductase</keyword>
<feature type="binding site" evidence="5">
    <location>
        <position position="107"/>
    </location>
    <ligand>
        <name>FMN</name>
        <dbReference type="ChEBI" id="CHEBI:58210"/>
    </ligand>
</feature>
<dbReference type="Pfam" id="PF01070">
    <property type="entry name" value="FMN_dh"/>
    <property type="match status" value="2"/>
</dbReference>
<keyword evidence="5" id="KW-0288">FMN</keyword>
<evidence type="ECO:0000256" key="3">
    <source>
        <dbReference type="ARBA" id="ARBA00024042"/>
    </source>
</evidence>
<evidence type="ECO:0000256" key="4">
    <source>
        <dbReference type="PIRSR" id="PIRSR000138-1"/>
    </source>
</evidence>
<feature type="active site" description="Proton acceptor" evidence="4">
    <location>
        <position position="212"/>
    </location>
</feature>
<feature type="binding site" evidence="5">
    <location>
        <position position="212"/>
    </location>
    <ligand>
        <name>glyoxylate</name>
        <dbReference type="ChEBI" id="CHEBI:36655"/>
    </ligand>
</feature>
<feature type="binding site" evidence="5">
    <location>
        <position position="131"/>
    </location>
    <ligand>
        <name>glyoxylate</name>
        <dbReference type="ChEBI" id="CHEBI:36655"/>
    </ligand>
</feature>
<evidence type="ECO:0000259" key="6">
    <source>
        <dbReference type="PROSITE" id="PS51349"/>
    </source>
</evidence>
<evidence type="ECO:0000256" key="2">
    <source>
        <dbReference type="ARBA" id="ARBA00023002"/>
    </source>
</evidence>
<dbReference type="PROSITE" id="PS51349">
    <property type="entry name" value="FMN_HYDROXY_ACID_DH_2"/>
    <property type="match status" value="1"/>
</dbReference>
<dbReference type="InterPro" id="IPR013785">
    <property type="entry name" value="Aldolase_TIM"/>
</dbReference>
<feature type="binding site" evidence="5">
    <location>
        <position position="188"/>
    </location>
    <ligand>
        <name>FMN</name>
        <dbReference type="ChEBI" id="CHEBI:58210"/>
    </ligand>
</feature>
<dbReference type="Proteomes" id="UP001153709">
    <property type="component" value="Chromosome 3"/>
</dbReference>
<dbReference type="CDD" id="cd02809">
    <property type="entry name" value="alpha_hydroxyacid_oxid_FMN"/>
    <property type="match status" value="1"/>
</dbReference>
<name>A0A9N9SWR6_DIABA</name>
<protein>
    <recommendedName>
        <fullName evidence="6">FMN hydroxy acid dehydrogenase domain-containing protein</fullName>
    </recommendedName>
</protein>
<dbReference type="InterPro" id="IPR012133">
    <property type="entry name" value="Alpha-hydoxy_acid_DH_FMN"/>
</dbReference>
<feature type="binding site" evidence="5">
    <location>
        <begin position="266"/>
        <end position="267"/>
    </location>
    <ligand>
        <name>FMN</name>
        <dbReference type="ChEBI" id="CHEBI:58210"/>
    </ligand>
</feature>
<organism evidence="7 8">
    <name type="scientific">Diabrotica balteata</name>
    <name type="common">Banded cucumber beetle</name>
    <dbReference type="NCBI Taxonomy" id="107213"/>
    <lineage>
        <taxon>Eukaryota</taxon>
        <taxon>Metazoa</taxon>
        <taxon>Ecdysozoa</taxon>
        <taxon>Arthropoda</taxon>
        <taxon>Hexapoda</taxon>
        <taxon>Insecta</taxon>
        <taxon>Pterygota</taxon>
        <taxon>Neoptera</taxon>
        <taxon>Endopterygota</taxon>
        <taxon>Coleoptera</taxon>
        <taxon>Polyphaga</taxon>
        <taxon>Cucujiformia</taxon>
        <taxon>Chrysomeloidea</taxon>
        <taxon>Chrysomelidae</taxon>
        <taxon>Galerucinae</taxon>
        <taxon>Diabroticina</taxon>
        <taxon>Diabroticites</taxon>
        <taxon>Diabrotica</taxon>
    </lineage>
</organism>
<proteinExistence type="inferred from homology"/>
<dbReference type="PIRSF" id="PIRSF000138">
    <property type="entry name" value="Al-hdrx_acd_dh"/>
    <property type="match status" value="1"/>
</dbReference>
<dbReference type="GO" id="GO:0001561">
    <property type="term" value="P:fatty acid alpha-oxidation"/>
    <property type="evidence" value="ECO:0007669"/>
    <property type="project" value="TreeGrafter"/>
</dbReference>
<accession>A0A9N9SWR6</accession>
<dbReference type="OrthoDB" id="25826at2759"/>